<organism evidence="1 2">
    <name type="scientific">Agrobacterium deltaense Zutra 3/1</name>
    <dbReference type="NCBI Taxonomy" id="1183427"/>
    <lineage>
        <taxon>Bacteria</taxon>
        <taxon>Pseudomonadati</taxon>
        <taxon>Pseudomonadota</taxon>
        <taxon>Alphaproteobacteria</taxon>
        <taxon>Hyphomicrobiales</taxon>
        <taxon>Rhizobiaceae</taxon>
        <taxon>Rhizobium/Agrobacterium group</taxon>
        <taxon>Agrobacterium</taxon>
    </lineage>
</organism>
<evidence type="ECO:0000313" key="2">
    <source>
        <dbReference type="Proteomes" id="UP000191987"/>
    </source>
</evidence>
<dbReference type="Proteomes" id="UP000191987">
    <property type="component" value="Unassembled WGS sequence"/>
</dbReference>
<sequence>MAPALPHFRKREADMRNQPFEITEILNNVKDDSLIDRKAVWIVAKNRQTGLKEGLGVWNGDEDVGLSVIEGENGTTVTRPYYGGGNLLAIGDIPRVSDFTIQTVTIDLSKIADIARKITREYDVHRAYVEIHDITLRPDDGMPAAPEEPVFIGIVDGSPIKTPRIGGQGKATLKIVSEVMRMLGRSNPEKSSYEAQRLRDGDEFYLYAGQIDTWEIAWGTK</sequence>
<reference evidence="1 2" key="1">
    <citation type="submission" date="2016-01" db="EMBL/GenBank/DDBJ databases">
        <authorList>
            <person name="Oliw E.H."/>
        </authorList>
    </citation>
    <scope>NUCLEOTIDE SEQUENCE [LARGE SCALE GENOMIC DNA]</scope>
    <source>
        <strain evidence="1 2">Zutra 3-1</strain>
    </source>
</reference>
<accession>A0A1S7QT28</accession>
<dbReference type="EMBL" id="FBWG01000028">
    <property type="protein sequence ID" value="CUX41746.1"/>
    <property type="molecule type" value="Genomic_DNA"/>
</dbReference>
<name>A0A1S7QT28_9HYPH</name>
<dbReference type="AlphaFoldDB" id="A0A1S7QT28"/>
<gene>
    <name evidence="1" type="ORF">AGR7C_Lc100165</name>
</gene>
<evidence type="ECO:0000313" key="1">
    <source>
        <dbReference type="EMBL" id="CUX41746.1"/>
    </source>
</evidence>
<protein>
    <submittedName>
        <fullName evidence="1">Uncharacterized protein</fullName>
    </submittedName>
</protein>
<proteinExistence type="predicted"/>